<accession>A0A7J7UN07</accession>
<evidence type="ECO:0000313" key="1">
    <source>
        <dbReference type="EMBL" id="KAF6314136.1"/>
    </source>
</evidence>
<evidence type="ECO:0000313" key="2">
    <source>
        <dbReference type="Proteomes" id="UP000527355"/>
    </source>
</evidence>
<comment type="caution">
    <text evidence="1">The sequence shown here is derived from an EMBL/GenBank/DDBJ whole genome shotgun (WGS) entry which is preliminary data.</text>
</comment>
<keyword evidence="2" id="KW-1185">Reference proteome</keyword>
<dbReference type="AlphaFoldDB" id="A0A7J7UN07"/>
<protein>
    <submittedName>
        <fullName evidence="1">Uncharacterized protein</fullName>
    </submittedName>
</protein>
<proteinExistence type="predicted"/>
<organism evidence="1 2">
    <name type="scientific">Myotis myotis</name>
    <name type="common">Greater mouse-eared bat</name>
    <name type="synonym">Vespertilio myotis</name>
    <dbReference type="NCBI Taxonomy" id="51298"/>
    <lineage>
        <taxon>Eukaryota</taxon>
        <taxon>Metazoa</taxon>
        <taxon>Chordata</taxon>
        <taxon>Craniata</taxon>
        <taxon>Vertebrata</taxon>
        <taxon>Euteleostomi</taxon>
        <taxon>Mammalia</taxon>
        <taxon>Eutheria</taxon>
        <taxon>Laurasiatheria</taxon>
        <taxon>Chiroptera</taxon>
        <taxon>Yangochiroptera</taxon>
        <taxon>Vespertilionidae</taxon>
        <taxon>Myotis</taxon>
    </lineage>
</organism>
<name>A0A7J7UN07_MYOMY</name>
<sequence>MICTGINALELQLRLPCVPVERGSLALGSGPPWDRAQGLQVGSSPTSRTASFFSWPVSHALCSLGGELAAQGVGKVWVSQAKPIWLFQSCLPLLCDLG</sequence>
<gene>
    <name evidence="1" type="ORF">mMyoMyo1_000551</name>
</gene>
<dbReference type="Proteomes" id="UP000527355">
    <property type="component" value="Unassembled WGS sequence"/>
</dbReference>
<reference evidence="1 2" key="1">
    <citation type="journal article" date="2020" name="Nature">
        <title>Six reference-quality genomes reveal evolution of bat adaptations.</title>
        <authorList>
            <person name="Jebb D."/>
            <person name="Huang Z."/>
            <person name="Pippel M."/>
            <person name="Hughes G.M."/>
            <person name="Lavrichenko K."/>
            <person name="Devanna P."/>
            <person name="Winkler S."/>
            <person name="Jermiin L.S."/>
            <person name="Skirmuntt E.C."/>
            <person name="Katzourakis A."/>
            <person name="Burkitt-Gray L."/>
            <person name="Ray D.A."/>
            <person name="Sullivan K.A.M."/>
            <person name="Roscito J.G."/>
            <person name="Kirilenko B.M."/>
            <person name="Davalos L.M."/>
            <person name="Corthals A.P."/>
            <person name="Power M.L."/>
            <person name="Jones G."/>
            <person name="Ransome R.D."/>
            <person name="Dechmann D.K.N."/>
            <person name="Locatelli A.G."/>
            <person name="Puechmaille S.J."/>
            <person name="Fedrigo O."/>
            <person name="Jarvis E.D."/>
            <person name="Hiller M."/>
            <person name="Vernes S.C."/>
            <person name="Myers E.W."/>
            <person name="Teeling E.C."/>
        </authorList>
    </citation>
    <scope>NUCLEOTIDE SEQUENCE [LARGE SCALE GENOMIC DNA]</scope>
    <source>
        <strain evidence="1">MMyoMyo1</strain>
        <tissue evidence="1">Flight muscle</tissue>
    </source>
</reference>
<dbReference type="EMBL" id="JABWUV010000012">
    <property type="protein sequence ID" value="KAF6314136.1"/>
    <property type="molecule type" value="Genomic_DNA"/>
</dbReference>